<dbReference type="PANTHER" id="PTHR43537:SF24">
    <property type="entry name" value="GLUCONATE OPERON TRANSCRIPTIONAL REPRESSOR"/>
    <property type="match status" value="1"/>
</dbReference>
<dbReference type="CDD" id="cd07377">
    <property type="entry name" value="WHTH_GntR"/>
    <property type="match status" value="1"/>
</dbReference>
<dbReference type="InterPro" id="IPR000524">
    <property type="entry name" value="Tscrpt_reg_HTH_GntR"/>
</dbReference>
<dbReference type="SUPFAM" id="SSF48008">
    <property type="entry name" value="GntR ligand-binding domain-like"/>
    <property type="match status" value="1"/>
</dbReference>
<organism evidence="5 6">
    <name type="scientific">Anaerotignum lactatifermentans DSM 14214</name>
    <dbReference type="NCBI Taxonomy" id="1121323"/>
    <lineage>
        <taxon>Bacteria</taxon>
        <taxon>Bacillati</taxon>
        <taxon>Bacillota</taxon>
        <taxon>Clostridia</taxon>
        <taxon>Lachnospirales</taxon>
        <taxon>Anaerotignaceae</taxon>
        <taxon>Anaerotignum</taxon>
    </lineage>
</organism>
<evidence type="ECO:0000256" key="3">
    <source>
        <dbReference type="ARBA" id="ARBA00023163"/>
    </source>
</evidence>
<evidence type="ECO:0000313" key="5">
    <source>
        <dbReference type="EMBL" id="SHJ90697.1"/>
    </source>
</evidence>
<dbReference type="GO" id="GO:0003677">
    <property type="term" value="F:DNA binding"/>
    <property type="evidence" value="ECO:0007669"/>
    <property type="project" value="UniProtKB-KW"/>
</dbReference>
<keyword evidence="6" id="KW-1185">Reference proteome</keyword>
<keyword evidence="2 5" id="KW-0238">DNA-binding</keyword>
<dbReference type="Proteomes" id="UP000183975">
    <property type="component" value="Unassembled WGS sequence"/>
</dbReference>
<dbReference type="Pfam" id="PF07729">
    <property type="entry name" value="FCD"/>
    <property type="match status" value="1"/>
</dbReference>
<dbReference type="Gene3D" id="1.20.120.530">
    <property type="entry name" value="GntR ligand-binding domain-like"/>
    <property type="match status" value="1"/>
</dbReference>
<dbReference type="PANTHER" id="PTHR43537">
    <property type="entry name" value="TRANSCRIPTIONAL REGULATOR, GNTR FAMILY"/>
    <property type="match status" value="1"/>
</dbReference>
<dbReference type="InterPro" id="IPR036388">
    <property type="entry name" value="WH-like_DNA-bd_sf"/>
</dbReference>
<evidence type="ECO:0000256" key="2">
    <source>
        <dbReference type="ARBA" id="ARBA00023125"/>
    </source>
</evidence>
<dbReference type="OrthoDB" id="1648691at2"/>
<dbReference type="AlphaFoldDB" id="A0A1M6N4T4"/>
<dbReference type="GO" id="GO:0003700">
    <property type="term" value="F:DNA-binding transcription factor activity"/>
    <property type="evidence" value="ECO:0007669"/>
    <property type="project" value="InterPro"/>
</dbReference>
<gene>
    <name evidence="5" type="ORF">SAMN02745138_00765</name>
</gene>
<keyword evidence="3" id="KW-0804">Transcription</keyword>
<dbReference type="Pfam" id="PF00392">
    <property type="entry name" value="GntR"/>
    <property type="match status" value="1"/>
</dbReference>
<evidence type="ECO:0000313" key="6">
    <source>
        <dbReference type="Proteomes" id="UP000183975"/>
    </source>
</evidence>
<dbReference type="SMART" id="SM00345">
    <property type="entry name" value="HTH_GNTR"/>
    <property type="match status" value="1"/>
</dbReference>
<dbReference type="Gene3D" id="1.10.10.10">
    <property type="entry name" value="Winged helix-like DNA-binding domain superfamily/Winged helix DNA-binding domain"/>
    <property type="match status" value="1"/>
</dbReference>
<dbReference type="InterPro" id="IPR036390">
    <property type="entry name" value="WH_DNA-bd_sf"/>
</dbReference>
<dbReference type="SUPFAM" id="SSF46785">
    <property type="entry name" value="Winged helix' DNA-binding domain"/>
    <property type="match status" value="1"/>
</dbReference>
<accession>A0A1M6N4T4</accession>
<sequence length="227" mass="26099">MTQAAGQDESLLDYALREIKARIQNGTYPPGTKLSTQEISDSLGISRTPVVAAINRLVAQGVAEAIPRRGTIVARLNGRQIKDMIDVRRMIEEFSIPLAIKNLDFYPNILQEMQEVTEYFTDNELSDYTVFANLDTKFHQLFVSLTGNQQLMNLYEMNWSVGALFYMYSVSKMPLSRHVKAFNHHKEIFAALLSKNEEDLREKITEHFGMIYDSIEWYESQVNSMEK</sequence>
<dbReference type="RefSeq" id="WP_072849367.1">
    <property type="nucleotide sequence ID" value="NZ_FRAH01000009.1"/>
</dbReference>
<evidence type="ECO:0000259" key="4">
    <source>
        <dbReference type="PROSITE" id="PS50949"/>
    </source>
</evidence>
<dbReference type="InterPro" id="IPR011711">
    <property type="entry name" value="GntR_C"/>
</dbReference>
<proteinExistence type="predicted"/>
<protein>
    <submittedName>
        <fullName evidence="5">DNA-binding transcriptional regulator, GntR family</fullName>
    </submittedName>
</protein>
<reference evidence="5 6" key="1">
    <citation type="submission" date="2016-11" db="EMBL/GenBank/DDBJ databases">
        <authorList>
            <person name="Jaros S."/>
            <person name="Januszkiewicz K."/>
            <person name="Wedrychowicz H."/>
        </authorList>
    </citation>
    <scope>NUCLEOTIDE SEQUENCE [LARGE SCALE GENOMIC DNA]</scope>
    <source>
        <strain evidence="5 6">DSM 14214</strain>
    </source>
</reference>
<name>A0A1M6N4T4_9FIRM</name>
<dbReference type="SMART" id="SM00895">
    <property type="entry name" value="FCD"/>
    <property type="match status" value="1"/>
</dbReference>
<dbReference type="PROSITE" id="PS50949">
    <property type="entry name" value="HTH_GNTR"/>
    <property type="match status" value="1"/>
</dbReference>
<dbReference type="InterPro" id="IPR008920">
    <property type="entry name" value="TF_FadR/GntR_C"/>
</dbReference>
<evidence type="ECO:0000256" key="1">
    <source>
        <dbReference type="ARBA" id="ARBA00023015"/>
    </source>
</evidence>
<feature type="domain" description="HTH gntR-type" evidence="4">
    <location>
        <begin position="9"/>
        <end position="76"/>
    </location>
</feature>
<keyword evidence="1" id="KW-0805">Transcription regulation</keyword>
<dbReference type="EMBL" id="FRAH01000009">
    <property type="protein sequence ID" value="SHJ90697.1"/>
    <property type="molecule type" value="Genomic_DNA"/>
</dbReference>